<feature type="domain" description="LysM" evidence="3">
    <location>
        <begin position="381"/>
        <end position="425"/>
    </location>
</feature>
<dbReference type="PROSITE" id="PS51782">
    <property type="entry name" value="LYSM"/>
    <property type="match status" value="2"/>
</dbReference>
<keyword evidence="2" id="KW-0732">Signal</keyword>
<dbReference type="CDD" id="cd00118">
    <property type="entry name" value="LysM"/>
    <property type="match status" value="2"/>
</dbReference>
<dbReference type="Gene3D" id="3.10.350.10">
    <property type="entry name" value="LysM domain"/>
    <property type="match status" value="2"/>
</dbReference>
<organism evidence="4 5">
    <name type="scientific">Algoriphagus zhangzhouensis</name>
    <dbReference type="NCBI Taxonomy" id="1073327"/>
    <lineage>
        <taxon>Bacteria</taxon>
        <taxon>Pseudomonadati</taxon>
        <taxon>Bacteroidota</taxon>
        <taxon>Cytophagia</taxon>
        <taxon>Cytophagales</taxon>
        <taxon>Cyclobacteriaceae</taxon>
        <taxon>Algoriphagus</taxon>
    </lineage>
</organism>
<proteinExistence type="predicted"/>
<dbReference type="InterPro" id="IPR008258">
    <property type="entry name" value="Transglycosylase_SLT_dom_1"/>
</dbReference>
<dbReference type="AlphaFoldDB" id="A0A1M7ZET2"/>
<feature type="domain" description="LysM" evidence="3">
    <location>
        <begin position="479"/>
        <end position="523"/>
    </location>
</feature>
<dbReference type="PANTHER" id="PTHR33734">
    <property type="entry name" value="LYSM DOMAIN-CONTAINING GPI-ANCHORED PROTEIN 2"/>
    <property type="match status" value="1"/>
</dbReference>
<evidence type="ECO:0000256" key="1">
    <source>
        <dbReference type="SAM" id="MobiDB-lite"/>
    </source>
</evidence>
<dbReference type="Gene3D" id="1.10.530.10">
    <property type="match status" value="1"/>
</dbReference>
<feature type="compositionally biased region" description="Low complexity" evidence="1">
    <location>
        <begin position="460"/>
        <end position="478"/>
    </location>
</feature>
<feature type="region of interest" description="Disordered" evidence="1">
    <location>
        <begin position="449"/>
        <end position="481"/>
    </location>
</feature>
<gene>
    <name evidence="4" type="ORF">SAMN04488108_2747</name>
</gene>
<feature type="compositionally biased region" description="Polar residues" evidence="1">
    <location>
        <begin position="449"/>
        <end position="458"/>
    </location>
</feature>
<evidence type="ECO:0000313" key="4">
    <source>
        <dbReference type="EMBL" id="SHO63431.1"/>
    </source>
</evidence>
<feature type="signal peptide" evidence="2">
    <location>
        <begin position="1"/>
        <end position="23"/>
    </location>
</feature>
<dbReference type="SUPFAM" id="SSF54106">
    <property type="entry name" value="LysM domain"/>
    <property type="match status" value="2"/>
</dbReference>
<dbReference type="InterPro" id="IPR023346">
    <property type="entry name" value="Lysozyme-like_dom_sf"/>
</dbReference>
<accession>A0A1M7ZET2</accession>
<dbReference type="OrthoDB" id="977752at2"/>
<dbReference type="STRING" id="1073327.SAMN04488108_2747"/>
<dbReference type="PANTHER" id="PTHR33734:SF22">
    <property type="entry name" value="MEMBRANE-BOUND LYTIC MUREIN TRANSGLYCOSYLASE D"/>
    <property type="match status" value="1"/>
</dbReference>
<dbReference type="Proteomes" id="UP000184609">
    <property type="component" value="Unassembled WGS sequence"/>
</dbReference>
<keyword evidence="5" id="KW-1185">Reference proteome</keyword>
<reference evidence="5" key="1">
    <citation type="submission" date="2016-12" db="EMBL/GenBank/DDBJ databases">
        <authorList>
            <person name="Varghese N."/>
            <person name="Submissions S."/>
        </authorList>
    </citation>
    <scope>NUCLEOTIDE SEQUENCE [LARGE SCALE GENOMIC DNA]</scope>
    <source>
        <strain evidence="5">DSM 25035</strain>
    </source>
</reference>
<feature type="chain" id="PRO_5012568327" evidence="2">
    <location>
        <begin position="24"/>
        <end position="526"/>
    </location>
</feature>
<dbReference type="CDD" id="cd16894">
    <property type="entry name" value="MltD-like"/>
    <property type="match status" value="1"/>
</dbReference>
<evidence type="ECO:0000313" key="5">
    <source>
        <dbReference type="Proteomes" id="UP000184609"/>
    </source>
</evidence>
<dbReference type="SUPFAM" id="SSF53955">
    <property type="entry name" value="Lysozyme-like"/>
    <property type="match status" value="1"/>
</dbReference>
<sequence length="526" mass="59405">MNSRRVIFFTFFAFFLAQSSLLAQIPQVPAELEFADLIVRINPQARREIQLDVDALYRNPNYLKVKQDRFNLYRPIIERELNNVGVPLDLQYLVIQESGLIADAVSTSNAVGFWQFKQGTAEEVFMRVDGQIDDRKNIVNSTRGAALYLKKHNNSFDNWMCALVSYQMGLGGAKAYFGTRYNGKRVVDIDRNSHWYFKKFLAHKIAFENSYTTLVSNNQRLVEVKVSGPVTLTALAKKYGVTTEHLKEMNKWASNGKVPSGSGYSLVYIQEGDTPFKPAVIEQKPSTQNQNSYKSNPAYKQANSFPRIAGNTTKASQPDQITVNELDGVQASNNATQGSFADKIGMKEKKFRRLNDLDKGERVEAGEYYYTEKKKAKAEVETHIVMPGETLWSISQKYGIKLSSLKAKNRIRRDKDLKVGMVLNLQDHRKRGEEIPMVKVQSLSNQRISQNTNTQQKVEPQVSQPAPVQSSTPSQPSQLTHTVSSGETLYAISKKYGVTVDQLKSWNRIGSQNIISVGQKLTIYKP</sequence>
<dbReference type="SMART" id="SM00257">
    <property type="entry name" value="LysM"/>
    <property type="match status" value="2"/>
</dbReference>
<dbReference type="InterPro" id="IPR018392">
    <property type="entry name" value="LysM"/>
</dbReference>
<dbReference type="InterPro" id="IPR036779">
    <property type="entry name" value="LysM_dom_sf"/>
</dbReference>
<name>A0A1M7ZET2_9BACT</name>
<dbReference type="RefSeq" id="WP_073572356.1">
    <property type="nucleotide sequence ID" value="NZ_FRXN01000003.1"/>
</dbReference>
<dbReference type="EMBL" id="FRXN01000003">
    <property type="protein sequence ID" value="SHO63431.1"/>
    <property type="molecule type" value="Genomic_DNA"/>
</dbReference>
<evidence type="ECO:0000256" key="2">
    <source>
        <dbReference type="SAM" id="SignalP"/>
    </source>
</evidence>
<protein>
    <submittedName>
        <fullName evidence="4">Membrane-bound lytic murein transglycosylase D</fullName>
    </submittedName>
</protein>
<dbReference type="Pfam" id="PF01464">
    <property type="entry name" value="SLT"/>
    <property type="match status" value="1"/>
</dbReference>
<dbReference type="Pfam" id="PF01476">
    <property type="entry name" value="LysM"/>
    <property type="match status" value="3"/>
</dbReference>
<evidence type="ECO:0000259" key="3">
    <source>
        <dbReference type="PROSITE" id="PS51782"/>
    </source>
</evidence>